<name>A0A1A9NDD1_9BURK</name>
<dbReference type="STRING" id="1462993.A6V36_15935"/>
<feature type="region of interest" description="Disordered" evidence="2">
    <location>
        <begin position="629"/>
        <end position="649"/>
    </location>
</feature>
<dbReference type="GO" id="GO:0008757">
    <property type="term" value="F:S-adenosylmethionine-dependent methyltransferase activity"/>
    <property type="evidence" value="ECO:0007669"/>
    <property type="project" value="InterPro"/>
</dbReference>
<accession>A0A1A9NDD1</accession>
<dbReference type="Pfam" id="PF08241">
    <property type="entry name" value="Methyltransf_11"/>
    <property type="match status" value="1"/>
</dbReference>
<organism evidence="5 7">
    <name type="scientific">Paraburkholderia ginsengiterrae</name>
    <dbReference type="NCBI Taxonomy" id="1462993"/>
    <lineage>
        <taxon>Bacteria</taxon>
        <taxon>Pseudomonadati</taxon>
        <taxon>Pseudomonadota</taxon>
        <taxon>Betaproteobacteria</taxon>
        <taxon>Burkholderiales</taxon>
        <taxon>Burkholderiaceae</taxon>
        <taxon>Paraburkholderia</taxon>
    </lineage>
</organism>
<reference evidence="6 7" key="1">
    <citation type="submission" date="2016-04" db="EMBL/GenBank/DDBJ databases">
        <title>Reclassification of Paraburkholderia panaciterrae (Farh et al. 2015) Dobritsa &amp; Samadpour 2016 as a later homotypic synonym of Paraburkholderia ginsengiterrae (Farh et al. 2015) Dobritsa &amp; Samadpour 2016.</title>
        <authorList>
            <person name="Dobritsa A.P."/>
            <person name="Kutumbaka K."/>
            <person name="Samadpour M."/>
        </authorList>
    </citation>
    <scope>NUCLEOTIDE SEQUENCE [LARGE SCALE GENOMIC DNA]</scope>
    <source>
        <strain evidence="5 7">DCY85</strain>
        <strain evidence="4 6">DCY85-1</strain>
    </source>
</reference>
<evidence type="ECO:0000313" key="7">
    <source>
        <dbReference type="Proteomes" id="UP000078116"/>
    </source>
</evidence>
<evidence type="ECO:0000313" key="5">
    <source>
        <dbReference type="EMBL" id="OAJ64527.1"/>
    </source>
</evidence>
<protein>
    <recommendedName>
        <fullName evidence="3">Methyltransferase type 11 domain-containing protein</fullName>
    </recommendedName>
</protein>
<evidence type="ECO:0000313" key="6">
    <source>
        <dbReference type="Proteomes" id="UP000077961"/>
    </source>
</evidence>
<evidence type="ECO:0000256" key="2">
    <source>
        <dbReference type="SAM" id="MobiDB-lite"/>
    </source>
</evidence>
<dbReference type="InterPro" id="IPR029063">
    <property type="entry name" value="SAM-dependent_MTases_sf"/>
</dbReference>
<keyword evidence="6" id="KW-1185">Reference proteome</keyword>
<dbReference type="Proteomes" id="UP000077961">
    <property type="component" value="Unassembled WGS sequence"/>
</dbReference>
<sequence length="844" mass="92533">MVAANNGPLPPFIDDASLQRIATLLQTSPTIAVVDLGVHATPTSHPSFSRFAQLIGNTLRDRGGRIVVWCDATTDREILTALKPMACPVITMALPGFDGTEVKNLNKCAGFLTEDDLGADDLHTIGVPLAARPDAPPPVRSASIHGGCPSVEQGFWCFDTDGREFACHRLLQNREELGTQSADNPAGETVEQQRQALCHTLRLDQRDQATKSCADCHFSYQGWVDDSNLRAFWIAKDDRGDITDTSEREHLFGKAIPTAQRVVKVDLGCGPVKRPGFVGIDRFPLPGVDITADVNKGIPLPQDSVDYLVASHSLEHFDDLPSVIHEIHRVCKDRALVTIVAPYSATGLNLANPYHVQVFNEHTARFFTNAAETALQVADYDFPSAINWGLASSDHSNWRADLRLLKCEFFYMPAYRGLDEPAKRVLRHSLNDVCEQMLLQMLVVKSPISPAEFAERVRTTVYQEPPLLTARRAEEARVGEANMFTALAELPNSVSELGEVVAHWRGQIESMATDARGASHQLRSLDAELVALNERLDRVERAVVDTHQAIEADGTLVAKRITAVNTELIRRDQQQRGKLEELEKAVVQLQLHLEEQRLAAEQAAAAAAQAAELAAAQAAELAAAQAAELAAAAQQPEPESQPEPPAAIEPVFEEPPASQKEAVHAALSREGGGEPLSRAIRLYRRRAQNLTSLISPRFNSLKQFGERHGWIAQGLRLQESNLWRGGQEWIYDLPVENGALAGIRLAVTSQFTPSAPTPLFDCAVWSADSNSVLAGAKLTPRGDLSVEPVEISFTPIDVARGFVRIRLQALPAVEALGIRTIEWRGLNALRQVKKIHLFCEPVYQ</sequence>
<dbReference type="Proteomes" id="UP000078116">
    <property type="component" value="Unassembled WGS sequence"/>
</dbReference>
<comment type="caution">
    <text evidence="5">The sequence shown here is derived from an EMBL/GenBank/DDBJ whole genome shotgun (WGS) entry which is preliminary data.</text>
</comment>
<dbReference type="Gene3D" id="3.40.50.150">
    <property type="entry name" value="Vaccinia Virus protein VP39"/>
    <property type="match status" value="1"/>
</dbReference>
<gene>
    <name evidence="4" type="ORF">A6V36_15935</name>
    <name evidence="5" type="ORF">A6V37_18875</name>
</gene>
<evidence type="ECO:0000259" key="3">
    <source>
        <dbReference type="Pfam" id="PF08241"/>
    </source>
</evidence>
<keyword evidence="1" id="KW-0175">Coiled coil</keyword>
<proteinExistence type="predicted"/>
<feature type="compositionally biased region" description="Low complexity" evidence="2">
    <location>
        <begin position="629"/>
        <end position="638"/>
    </location>
</feature>
<dbReference type="EMBL" id="LXJZ01000253">
    <property type="protein sequence ID" value="OAJ51514.1"/>
    <property type="molecule type" value="Genomic_DNA"/>
</dbReference>
<dbReference type="AlphaFoldDB" id="A0A1A9NDD1"/>
<feature type="domain" description="Methyltransferase type 11" evidence="3">
    <location>
        <begin position="290"/>
        <end position="335"/>
    </location>
</feature>
<feature type="coiled-coil region" evidence="1">
    <location>
        <begin position="515"/>
        <end position="599"/>
    </location>
</feature>
<evidence type="ECO:0000313" key="4">
    <source>
        <dbReference type="EMBL" id="OAJ51514.1"/>
    </source>
</evidence>
<dbReference type="RefSeq" id="WP_064272408.1">
    <property type="nucleotide sequence ID" value="NZ_LXJZ01000253.1"/>
</dbReference>
<dbReference type="EMBL" id="LXKA01000098">
    <property type="protein sequence ID" value="OAJ64527.1"/>
    <property type="molecule type" value="Genomic_DNA"/>
</dbReference>
<dbReference type="SUPFAM" id="SSF53335">
    <property type="entry name" value="S-adenosyl-L-methionine-dependent methyltransferases"/>
    <property type="match status" value="1"/>
</dbReference>
<dbReference type="InterPro" id="IPR013216">
    <property type="entry name" value="Methyltransf_11"/>
</dbReference>
<evidence type="ECO:0000256" key="1">
    <source>
        <dbReference type="SAM" id="Coils"/>
    </source>
</evidence>